<keyword evidence="2" id="KW-1185">Reference proteome</keyword>
<comment type="caution">
    <text evidence="1">The sequence shown here is derived from an EMBL/GenBank/DDBJ whole genome shotgun (WGS) entry which is preliminary data.</text>
</comment>
<evidence type="ECO:0000313" key="2">
    <source>
        <dbReference type="Proteomes" id="UP001186974"/>
    </source>
</evidence>
<organism evidence="1 2">
    <name type="scientific">Coniosporium uncinatum</name>
    <dbReference type="NCBI Taxonomy" id="93489"/>
    <lineage>
        <taxon>Eukaryota</taxon>
        <taxon>Fungi</taxon>
        <taxon>Dikarya</taxon>
        <taxon>Ascomycota</taxon>
        <taxon>Pezizomycotina</taxon>
        <taxon>Dothideomycetes</taxon>
        <taxon>Dothideomycetes incertae sedis</taxon>
        <taxon>Coniosporium</taxon>
    </lineage>
</organism>
<accession>A0ACC3DDI7</accession>
<gene>
    <name evidence="1" type="ORF">LTS18_006204</name>
</gene>
<reference evidence="1" key="1">
    <citation type="submission" date="2024-09" db="EMBL/GenBank/DDBJ databases">
        <title>Black Yeasts Isolated from many extreme environments.</title>
        <authorList>
            <person name="Coleine C."/>
            <person name="Stajich J.E."/>
            <person name="Selbmann L."/>
        </authorList>
    </citation>
    <scope>NUCLEOTIDE SEQUENCE</scope>
    <source>
        <strain evidence="1">CCFEE 5737</strain>
    </source>
</reference>
<name>A0ACC3DDI7_9PEZI</name>
<protein>
    <submittedName>
        <fullName evidence="1">Uncharacterized protein</fullName>
    </submittedName>
</protein>
<dbReference type="EMBL" id="JAWDJW010006335">
    <property type="protein sequence ID" value="KAK3065493.1"/>
    <property type="molecule type" value="Genomic_DNA"/>
</dbReference>
<dbReference type="Proteomes" id="UP001186974">
    <property type="component" value="Unassembled WGS sequence"/>
</dbReference>
<proteinExistence type="predicted"/>
<evidence type="ECO:0000313" key="1">
    <source>
        <dbReference type="EMBL" id="KAK3065493.1"/>
    </source>
</evidence>
<sequence length="639" mass="72334">MYTRLRPEVSEQVQKMDADRVPFRATTTHHHHTWAQTFHSFPELYIRPQTLEEIQKAVNLARKCRRRLVVVGCAHSPSELTMTSAWMMNLDGFNQVMKVDKESRIMTVQGGIRLNDLNMAAKEHGLTMPNLGSIDQQSIVGAMATATHGSSLTHGLISASVRSLRIVLANGRVVRCSPEQSPDLFRAALVSLGALGVIVEVEFQMGTATNIEWTQTLKPLSYILNEWGQDLWTQEEFTRVWWLPYTDRAIVWRAHKTEKPQRPPATNWYGHAVGFHTYRLLLWISHYIPPLLPAVEWFVFGMQYGFALDAATSAIEEQRTGLLMNCLYSQFVNEWALPLRRGPEAIRRMSAWIHGDQRASGLPFSPKGVYVHCPIEVRVSDTTPQKHHDSDSGDARPFLDSSEDDGPTLYLNATLYRPFGLDPPCMKRYYEAFEYLMKELGGRPHWAKNFQTVSHADLQNMYGENLTRWLRVRESVDPDGMFLGDWHRRLLMPEGGPDGGASGEALALEERRQMTKHNAQRGGEIWYGEQPANALPEAKPRELFNTGRDANDDGNDDDDDAAKMGPEKEKRQGSPQHSLTSKSSEESFDQIAQAETEASVLLREVEGTEEEFEHGLAVGKQRHPGADEGWDGTKVFHKM</sequence>